<dbReference type="Pfam" id="PF01551">
    <property type="entry name" value="Peptidase_M23"/>
    <property type="match status" value="1"/>
</dbReference>
<gene>
    <name evidence="3" type="ORF">A2870_03760</name>
</gene>
<sequence length="248" mass="27090">MIKLKINKEQIASFEKSKNRLFGKIKRARKSFKLLAQMEAKEAAILALGHVHFQLKIRPRIRVFSRVIAILVLAFIVSDRALSYIKPQEANIRINGQAVLAAPTEPAGQSVSEVEISQNIVPRLSPFSFERPVDSGYLSQGYSSYHRGIDIATSLGTPIHPVGSGIVEFAGYTSDGRGNEVIIDHGDGLKTLYAHMGKIYVGVGNVVIPSSEIGTVGLTGRTTGAHVHFEVYDHDIAVDPASYLPRDN</sequence>
<proteinExistence type="predicted"/>
<dbReference type="InterPro" id="IPR050570">
    <property type="entry name" value="Cell_wall_metabolism_enzyme"/>
</dbReference>
<evidence type="ECO:0000259" key="2">
    <source>
        <dbReference type="Pfam" id="PF01551"/>
    </source>
</evidence>
<feature type="domain" description="M23ase beta-sheet core" evidence="2">
    <location>
        <begin position="145"/>
        <end position="240"/>
    </location>
</feature>
<comment type="caution">
    <text evidence="3">The sequence shown here is derived from an EMBL/GenBank/DDBJ whole genome shotgun (WGS) entry which is preliminary data.</text>
</comment>
<dbReference type="InterPro" id="IPR011055">
    <property type="entry name" value="Dup_hybrid_motif"/>
</dbReference>
<name>A0A1F5G423_9BACT</name>
<dbReference type="STRING" id="1797711.A2870_03760"/>
<organism evidence="3 4">
    <name type="scientific">Candidatus Curtissbacteria bacterium RIFCSPHIGHO2_01_FULL_41_11</name>
    <dbReference type="NCBI Taxonomy" id="1797711"/>
    <lineage>
        <taxon>Bacteria</taxon>
        <taxon>Candidatus Curtissiibacteriota</taxon>
    </lineage>
</organism>
<keyword evidence="1" id="KW-1133">Transmembrane helix</keyword>
<dbReference type="AlphaFoldDB" id="A0A1F5G423"/>
<protein>
    <recommendedName>
        <fullName evidence="2">M23ase beta-sheet core domain-containing protein</fullName>
    </recommendedName>
</protein>
<evidence type="ECO:0000313" key="3">
    <source>
        <dbReference type="EMBL" id="OGD86626.1"/>
    </source>
</evidence>
<dbReference type="Gene3D" id="2.70.70.10">
    <property type="entry name" value="Glucose Permease (Domain IIA)"/>
    <property type="match status" value="1"/>
</dbReference>
<dbReference type="PANTHER" id="PTHR21666:SF270">
    <property type="entry name" value="MUREIN HYDROLASE ACTIVATOR ENVC"/>
    <property type="match status" value="1"/>
</dbReference>
<dbReference type="PANTHER" id="PTHR21666">
    <property type="entry name" value="PEPTIDASE-RELATED"/>
    <property type="match status" value="1"/>
</dbReference>
<keyword evidence="1" id="KW-0472">Membrane</keyword>
<dbReference type="GO" id="GO:0004222">
    <property type="term" value="F:metalloendopeptidase activity"/>
    <property type="evidence" value="ECO:0007669"/>
    <property type="project" value="TreeGrafter"/>
</dbReference>
<dbReference type="EMBL" id="MFAZ01000038">
    <property type="protein sequence ID" value="OGD86626.1"/>
    <property type="molecule type" value="Genomic_DNA"/>
</dbReference>
<evidence type="ECO:0000256" key="1">
    <source>
        <dbReference type="SAM" id="Phobius"/>
    </source>
</evidence>
<feature type="transmembrane region" description="Helical" evidence="1">
    <location>
        <begin position="63"/>
        <end position="85"/>
    </location>
</feature>
<accession>A0A1F5G423</accession>
<dbReference type="CDD" id="cd12797">
    <property type="entry name" value="M23_peptidase"/>
    <property type="match status" value="1"/>
</dbReference>
<evidence type="ECO:0000313" key="4">
    <source>
        <dbReference type="Proteomes" id="UP000179102"/>
    </source>
</evidence>
<dbReference type="InterPro" id="IPR016047">
    <property type="entry name" value="M23ase_b-sheet_dom"/>
</dbReference>
<dbReference type="SUPFAM" id="SSF51261">
    <property type="entry name" value="Duplicated hybrid motif"/>
    <property type="match status" value="1"/>
</dbReference>
<dbReference type="Proteomes" id="UP000179102">
    <property type="component" value="Unassembled WGS sequence"/>
</dbReference>
<reference evidence="3 4" key="1">
    <citation type="journal article" date="2016" name="Nat. Commun.">
        <title>Thousands of microbial genomes shed light on interconnected biogeochemical processes in an aquifer system.</title>
        <authorList>
            <person name="Anantharaman K."/>
            <person name="Brown C.T."/>
            <person name="Hug L.A."/>
            <person name="Sharon I."/>
            <person name="Castelle C.J."/>
            <person name="Probst A.J."/>
            <person name="Thomas B.C."/>
            <person name="Singh A."/>
            <person name="Wilkins M.J."/>
            <person name="Karaoz U."/>
            <person name="Brodie E.L."/>
            <person name="Williams K.H."/>
            <person name="Hubbard S.S."/>
            <person name="Banfield J.F."/>
        </authorList>
    </citation>
    <scope>NUCLEOTIDE SEQUENCE [LARGE SCALE GENOMIC DNA]</scope>
</reference>
<keyword evidence="1" id="KW-0812">Transmembrane</keyword>